<reference evidence="3" key="1">
    <citation type="submission" date="2017-02" db="UniProtKB">
        <authorList>
            <consortium name="WormBaseParasite"/>
        </authorList>
    </citation>
    <scope>IDENTIFICATION</scope>
</reference>
<organism evidence="2 3">
    <name type="scientific">Syphacia muris</name>
    <dbReference type="NCBI Taxonomy" id="451379"/>
    <lineage>
        <taxon>Eukaryota</taxon>
        <taxon>Metazoa</taxon>
        <taxon>Ecdysozoa</taxon>
        <taxon>Nematoda</taxon>
        <taxon>Chromadorea</taxon>
        <taxon>Rhabditida</taxon>
        <taxon>Spirurina</taxon>
        <taxon>Oxyuridomorpha</taxon>
        <taxon>Oxyuroidea</taxon>
        <taxon>Oxyuridae</taxon>
        <taxon>Syphacia</taxon>
    </lineage>
</organism>
<dbReference type="Proteomes" id="UP000046393">
    <property type="component" value="Unplaced"/>
</dbReference>
<dbReference type="SUPFAM" id="SSF53474">
    <property type="entry name" value="alpha/beta-Hydrolases"/>
    <property type="match status" value="1"/>
</dbReference>
<proteinExistence type="predicted"/>
<evidence type="ECO:0000313" key="3">
    <source>
        <dbReference type="WBParaSite" id="SMUV_0000313701-mRNA-1"/>
    </source>
</evidence>
<dbReference type="Gene3D" id="3.40.50.1820">
    <property type="entry name" value="alpha/beta hydrolase"/>
    <property type="match status" value="1"/>
</dbReference>
<accession>A0A0N5AFS0</accession>
<evidence type="ECO:0000259" key="1">
    <source>
        <dbReference type="Pfam" id="PF20434"/>
    </source>
</evidence>
<feature type="domain" description="BD-FAE-like" evidence="1">
    <location>
        <begin position="75"/>
        <end position="158"/>
    </location>
</feature>
<evidence type="ECO:0000313" key="2">
    <source>
        <dbReference type="Proteomes" id="UP000046393"/>
    </source>
</evidence>
<dbReference type="STRING" id="451379.A0A0N5AFS0"/>
<dbReference type="InterPro" id="IPR029058">
    <property type="entry name" value="AB_hydrolase_fold"/>
</dbReference>
<dbReference type="InterPro" id="IPR049492">
    <property type="entry name" value="BD-FAE-like_dom"/>
</dbReference>
<dbReference type="WBParaSite" id="SMUV_0000313701-mRNA-1">
    <property type="protein sequence ID" value="SMUV_0000313701-mRNA-1"/>
    <property type="gene ID" value="SMUV_0000313701"/>
</dbReference>
<name>A0A0N5AFS0_9BILA</name>
<dbReference type="AlphaFoldDB" id="A0A0N5AFS0"/>
<keyword evidence="2" id="KW-1185">Reference proteome</keyword>
<dbReference type="Pfam" id="PF20434">
    <property type="entry name" value="BD-FAE"/>
    <property type="match status" value="1"/>
</dbReference>
<protein>
    <submittedName>
        <fullName evidence="3">Abhydrolase_3 domain-containing protein</fullName>
    </submittedName>
</protein>
<sequence length="172" mass="19530">MVCRHQIPVSETECLYSPSHWSKCPQNIKVQVIDEHMKQIQKHYKELRLSVPVKLDVPYGESEKQKIDIWGSEDAAEDVIVLFHGGYWIAEDRKDFTSLVKPLVSNGYVVACVGYEYANNGRTLNDCVCQASKALLFLQNRWPNKRLCAGGFCAGAHLICHVLPEIKEIVKI</sequence>